<dbReference type="OrthoDB" id="9801841at2"/>
<evidence type="ECO:0000256" key="1">
    <source>
        <dbReference type="ARBA" id="ARBA00022679"/>
    </source>
</evidence>
<evidence type="ECO:0000259" key="7">
    <source>
        <dbReference type="PROSITE" id="PS50011"/>
    </source>
</evidence>
<dbReference type="InterPro" id="IPR017441">
    <property type="entry name" value="Protein_kinase_ATP_BS"/>
</dbReference>
<keyword evidence="1" id="KW-0808">Transferase</keyword>
<dbReference type="PANTHER" id="PTHR43289">
    <property type="entry name" value="MITOGEN-ACTIVATED PROTEIN KINASE KINASE KINASE 20-RELATED"/>
    <property type="match status" value="1"/>
</dbReference>
<evidence type="ECO:0000256" key="2">
    <source>
        <dbReference type="ARBA" id="ARBA00022741"/>
    </source>
</evidence>
<dbReference type="PROSITE" id="PS00108">
    <property type="entry name" value="PROTEIN_KINASE_ST"/>
    <property type="match status" value="1"/>
</dbReference>
<organism evidence="8 9">
    <name type="scientific">Dokdonella koreensis DS-123</name>
    <dbReference type="NCBI Taxonomy" id="1300342"/>
    <lineage>
        <taxon>Bacteria</taxon>
        <taxon>Pseudomonadati</taxon>
        <taxon>Pseudomonadota</taxon>
        <taxon>Gammaproteobacteria</taxon>
        <taxon>Lysobacterales</taxon>
        <taxon>Rhodanobacteraceae</taxon>
        <taxon>Dokdonella</taxon>
    </lineage>
</organism>
<dbReference type="GO" id="GO:0004674">
    <property type="term" value="F:protein serine/threonine kinase activity"/>
    <property type="evidence" value="ECO:0007669"/>
    <property type="project" value="UniProtKB-KW"/>
</dbReference>
<dbReference type="GO" id="GO:0005524">
    <property type="term" value="F:ATP binding"/>
    <property type="evidence" value="ECO:0007669"/>
    <property type="project" value="UniProtKB-UniRule"/>
</dbReference>
<name>A0A160DXV4_9GAMM</name>
<dbReference type="Proteomes" id="UP000076830">
    <property type="component" value="Chromosome"/>
</dbReference>
<dbReference type="PROSITE" id="PS50011">
    <property type="entry name" value="PROTEIN_KINASE_DOM"/>
    <property type="match status" value="1"/>
</dbReference>
<dbReference type="SMART" id="SM00220">
    <property type="entry name" value="S_TKc"/>
    <property type="match status" value="1"/>
</dbReference>
<accession>A0A160DXV4</accession>
<keyword evidence="8" id="KW-0723">Serine/threonine-protein kinase</keyword>
<dbReference type="EMBL" id="CP015249">
    <property type="protein sequence ID" value="ANB19577.1"/>
    <property type="molecule type" value="Genomic_DNA"/>
</dbReference>
<keyword evidence="3 8" id="KW-0418">Kinase</keyword>
<evidence type="ECO:0000256" key="4">
    <source>
        <dbReference type="ARBA" id="ARBA00022840"/>
    </source>
</evidence>
<dbReference type="Pfam" id="PF13424">
    <property type="entry name" value="TPR_12"/>
    <property type="match status" value="1"/>
</dbReference>
<protein>
    <submittedName>
        <fullName evidence="8">Serine/threonine protein kinase</fullName>
    </submittedName>
</protein>
<evidence type="ECO:0000313" key="9">
    <source>
        <dbReference type="Proteomes" id="UP000076830"/>
    </source>
</evidence>
<dbReference type="RefSeq" id="WP_067650592.1">
    <property type="nucleotide sequence ID" value="NZ_CP015249.1"/>
</dbReference>
<dbReference type="PATRIC" id="fig|1300342.3.peg.3508"/>
<evidence type="ECO:0000256" key="3">
    <source>
        <dbReference type="ARBA" id="ARBA00022777"/>
    </source>
</evidence>
<keyword evidence="4 5" id="KW-0067">ATP-binding</keyword>
<keyword evidence="2 5" id="KW-0547">Nucleotide-binding</keyword>
<dbReference type="InterPro" id="IPR000719">
    <property type="entry name" value="Prot_kinase_dom"/>
</dbReference>
<evidence type="ECO:0000313" key="8">
    <source>
        <dbReference type="EMBL" id="ANB19577.1"/>
    </source>
</evidence>
<dbReference type="CDD" id="cd14014">
    <property type="entry name" value="STKc_PknB_like"/>
    <property type="match status" value="1"/>
</dbReference>
<dbReference type="InterPro" id="IPR011990">
    <property type="entry name" value="TPR-like_helical_dom_sf"/>
</dbReference>
<keyword evidence="6" id="KW-0472">Membrane</keyword>
<sequence>MSAEADARYRRAQAIAHQALDLPSDAREAHLAAACGTDVDLRREVDWLIAAVEGDEPADALAGVVDLARTLLAEARVESAAPRRYRLVERLGEGGMGQVWLAERDDGGPRQRVALKRLHGVGAPGAGEAARFLAEGRILASLQHPNIAHLIDAGFDADGQPFLAMEYVDGLRMDQWCAAAPRPMRARIELFLKVCGAVEHAHAQLVIHRDLKPANILVGADGEPRLLDFGIARLLDRDAGAAPATTVLRAMTLAYASPEQVEGKALGTATDIYSLGVVLYELVAGVRPFDHLDSEHERSNAIVSGTFPPPSRPARRAPAPRRIPADIDAIVLKAMRREPAQRYASVAELADDLRRHLAARPVLARRGQWGYRAQRYLARNRWAIATAVLLLGLAGGFTWRTLLAEREARRQAAVSDRVAEFLVSVFAAADSNLNRDLRHDLTAREVLDAGAARIGTELDGQPHIRARLLEAVGNAYRHMNANPRAAALMREAADLNLDPAVDQPLAAARCLEALANIMANGEFPADEAVRAARESLTLAERLTAPGSQPVANAWMVLSLALNRAGQLAAAQAAAETTLAMNRQLPRGGDNRIGAAFHNLCMITLARGDVATARGHCEQGLAELPAGDSLSRSQRYSRHAQLLARAGDLPAAIATMEDALAMAGRIEGERGPFGALYRLRLAQILDQAGRYPAALQRLEEALADQVRLNGSDSGEAVAVMLATGEHYLLTGQYARAQASLRPALDASLARYDTDDPRVLHARTLLARVLIDSGEAGAEARSLLDAAQAGWASKDDPGATLAPYTPLAQAHWLFATGDAVQATALLDRVEAPATRADAWVLAQSRLLRAEIARHTGDAEAALRAEEAAWRALDAAFGAGHPQVARLGLRYAASLRAAGRDADAQALEAASRPVLEAAFPADSAFRRGPAAPG</sequence>
<dbReference type="SUPFAM" id="SSF56112">
    <property type="entry name" value="Protein kinase-like (PK-like)"/>
    <property type="match status" value="1"/>
</dbReference>
<dbReference type="Gene3D" id="3.30.200.20">
    <property type="entry name" value="Phosphorylase Kinase, domain 1"/>
    <property type="match status" value="1"/>
</dbReference>
<feature type="domain" description="Protein kinase" evidence="7">
    <location>
        <begin position="85"/>
        <end position="363"/>
    </location>
</feature>
<dbReference type="PROSITE" id="PS00107">
    <property type="entry name" value="PROTEIN_KINASE_ATP"/>
    <property type="match status" value="1"/>
</dbReference>
<dbReference type="AlphaFoldDB" id="A0A160DXV4"/>
<evidence type="ECO:0000256" key="5">
    <source>
        <dbReference type="PROSITE-ProRule" id="PRU10141"/>
    </source>
</evidence>
<gene>
    <name evidence="8" type="ORF">I596_3589</name>
</gene>
<dbReference type="Gene3D" id="1.10.510.10">
    <property type="entry name" value="Transferase(Phosphotransferase) domain 1"/>
    <property type="match status" value="1"/>
</dbReference>
<dbReference type="Gene3D" id="1.25.40.10">
    <property type="entry name" value="Tetratricopeptide repeat domain"/>
    <property type="match status" value="2"/>
</dbReference>
<dbReference type="InterPro" id="IPR008271">
    <property type="entry name" value="Ser/Thr_kinase_AS"/>
</dbReference>
<keyword evidence="6" id="KW-0812">Transmembrane</keyword>
<evidence type="ECO:0000256" key="6">
    <source>
        <dbReference type="SAM" id="Phobius"/>
    </source>
</evidence>
<dbReference type="InterPro" id="IPR011009">
    <property type="entry name" value="Kinase-like_dom_sf"/>
</dbReference>
<keyword evidence="9" id="KW-1185">Reference proteome</keyword>
<reference evidence="8 9" key="1">
    <citation type="submission" date="2016-04" db="EMBL/GenBank/DDBJ databases">
        <title>Complete genome sequence of Dokdonella koreensis DS-123T.</title>
        <authorList>
            <person name="Kim J.F."/>
            <person name="Lee H."/>
            <person name="Kwak M.-J."/>
        </authorList>
    </citation>
    <scope>NUCLEOTIDE SEQUENCE [LARGE SCALE GENOMIC DNA]</scope>
    <source>
        <strain evidence="8 9">DS-123</strain>
    </source>
</reference>
<feature type="transmembrane region" description="Helical" evidence="6">
    <location>
        <begin position="382"/>
        <end position="402"/>
    </location>
</feature>
<dbReference type="STRING" id="1300342.I596_3589"/>
<dbReference type="Pfam" id="PF00069">
    <property type="entry name" value="Pkinase"/>
    <property type="match status" value="1"/>
</dbReference>
<proteinExistence type="predicted"/>
<dbReference type="PANTHER" id="PTHR43289:SF34">
    <property type="entry name" value="SERINE_THREONINE-PROTEIN KINASE YBDM-RELATED"/>
    <property type="match status" value="1"/>
</dbReference>
<keyword evidence="6" id="KW-1133">Transmembrane helix</keyword>
<feature type="binding site" evidence="5">
    <location>
        <position position="116"/>
    </location>
    <ligand>
        <name>ATP</name>
        <dbReference type="ChEBI" id="CHEBI:30616"/>
    </ligand>
</feature>
<dbReference type="KEGG" id="dko:I596_3589"/>
<dbReference type="SUPFAM" id="SSF48452">
    <property type="entry name" value="TPR-like"/>
    <property type="match status" value="2"/>
</dbReference>